<protein>
    <submittedName>
        <fullName evidence="10">Deoxyribonuclease-4</fullName>
        <ecNumber evidence="10">3.1.21.2</ecNumber>
    </submittedName>
</protein>
<feature type="domain" description="Xylose isomerase-like TIM barrel" evidence="9">
    <location>
        <begin position="20"/>
        <end position="270"/>
    </location>
</feature>
<dbReference type="Pfam" id="PF01261">
    <property type="entry name" value="AP_endonuc_2"/>
    <property type="match status" value="1"/>
</dbReference>
<evidence type="ECO:0000259" key="9">
    <source>
        <dbReference type="Pfam" id="PF01261"/>
    </source>
</evidence>
<dbReference type="PROSITE" id="PS00730">
    <property type="entry name" value="AP_NUCLEASE_F2_2"/>
    <property type="match status" value="1"/>
</dbReference>
<evidence type="ECO:0000256" key="7">
    <source>
        <dbReference type="ARBA" id="ARBA00022833"/>
    </source>
</evidence>
<dbReference type="InterPro" id="IPR018246">
    <property type="entry name" value="AP_endonuc_F2_Zn_BS"/>
</dbReference>
<dbReference type="GO" id="GO:0008833">
    <property type="term" value="F:deoxyribonuclease IV (phage-T4-induced) activity"/>
    <property type="evidence" value="ECO:0007669"/>
    <property type="project" value="UniProtKB-EC"/>
</dbReference>
<dbReference type="EMBL" id="JAFBDR010000016">
    <property type="protein sequence ID" value="MBM7572319.1"/>
    <property type="molecule type" value="Genomic_DNA"/>
</dbReference>
<evidence type="ECO:0000313" key="11">
    <source>
        <dbReference type="Proteomes" id="UP001296943"/>
    </source>
</evidence>
<accession>A0ABS2N2F4</accession>
<keyword evidence="6 10" id="KW-0378">Hydrolase</keyword>
<evidence type="ECO:0000256" key="8">
    <source>
        <dbReference type="ARBA" id="ARBA00023204"/>
    </source>
</evidence>
<dbReference type="InterPro" id="IPR013022">
    <property type="entry name" value="Xyl_isomerase-like_TIM-brl"/>
</dbReference>
<evidence type="ECO:0000256" key="1">
    <source>
        <dbReference type="ARBA" id="ARBA00001947"/>
    </source>
</evidence>
<name>A0ABS2N2F4_9BACI</name>
<dbReference type="PANTHER" id="PTHR21445:SF0">
    <property type="entry name" value="APURINIC-APYRIMIDINIC ENDONUCLEASE"/>
    <property type="match status" value="1"/>
</dbReference>
<keyword evidence="4" id="KW-0479">Metal-binding</keyword>
<evidence type="ECO:0000256" key="3">
    <source>
        <dbReference type="ARBA" id="ARBA00022722"/>
    </source>
</evidence>
<evidence type="ECO:0000256" key="5">
    <source>
        <dbReference type="ARBA" id="ARBA00022763"/>
    </source>
</evidence>
<keyword evidence="7" id="KW-0862">Zinc</keyword>
<comment type="cofactor">
    <cofactor evidence="1">
        <name>Zn(2+)</name>
        <dbReference type="ChEBI" id="CHEBI:29105"/>
    </cofactor>
</comment>
<dbReference type="NCBIfam" id="TIGR00587">
    <property type="entry name" value="nfo"/>
    <property type="match status" value="1"/>
</dbReference>
<comment type="caution">
    <text evidence="10">The sequence shown here is derived from an EMBL/GenBank/DDBJ whole genome shotgun (WGS) entry which is preliminary data.</text>
</comment>
<gene>
    <name evidence="10" type="ORF">JOC48_002822</name>
</gene>
<keyword evidence="11" id="KW-1185">Reference proteome</keyword>
<evidence type="ECO:0000313" key="10">
    <source>
        <dbReference type="EMBL" id="MBM7572319.1"/>
    </source>
</evidence>
<dbReference type="PROSITE" id="PS51432">
    <property type="entry name" value="AP_NUCLEASE_F2_4"/>
    <property type="match status" value="1"/>
</dbReference>
<dbReference type="InterPro" id="IPR036237">
    <property type="entry name" value="Xyl_isomerase-like_sf"/>
</dbReference>
<keyword evidence="3" id="KW-0540">Nuclease</keyword>
<dbReference type="EC" id="3.1.21.2" evidence="10"/>
<dbReference type="PANTHER" id="PTHR21445">
    <property type="entry name" value="ENDONUCLEASE IV ENDODEOXYRIBONUCLEASE IV"/>
    <property type="match status" value="1"/>
</dbReference>
<evidence type="ECO:0000256" key="6">
    <source>
        <dbReference type="ARBA" id="ARBA00022801"/>
    </source>
</evidence>
<keyword evidence="8" id="KW-0234">DNA repair</keyword>
<sequence length="276" mass="31024">MKFGCHVSIKEGYTGAAIRAIKLGANAFQFFPKNPRSLSVKAFNRTEAVHCHQKMAENNLVSVAHSPYPTNLTASDDKQDLVVRSLLNDLEIAEACGAIGVVVHFGKQVDKDPIHSYKRMIHTLNTVLKKWEGNGKLLLENNAGKPGTMGTTIEELVQVRKLCDYPEKIGFCFDTCHAFASGLWIGENWEEVLTIGERLGYFDHLYVIHLNNSKYPANSGKDRHANIFHHGHIREADFDKMINSTILKDIPFILETPSDNGVTHEEELAQLNKKWK</sequence>
<proteinExistence type="inferred from homology"/>
<dbReference type="Gene3D" id="3.20.20.150">
    <property type="entry name" value="Divalent-metal-dependent TIM barrel enzymes"/>
    <property type="match status" value="1"/>
</dbReference>
<evidence type="ECO:0000256" key="4">
    <source>
        <dbReference type="ARBA" id="ARBA00022723"/>
    </source>
</evidence>
<dbReference type="RefSeq" id="WP_204500637.1">
    <property type="nucleotide sequence ID" value="NZ_JAFBDR010000016.1"/>
</dbReference>
<dbReference type="SMART" id="SM00518">
    <property type="entry name" value="AP2Ec"/>
    <property type="match status" value="1"/>
</dbReference>
<dbReference type="CDD" id="cd00019">
    <property type="entry name" value="AP2Ec"/>
    <property type="match status" value="1"/>
</dbReference>
<dbReference type="InterPro" id="IPR001719">
    <property type="entry name" value="AP_endonuc_2"/>
</dbReference>
<evidence type="ECO:0000256" key="2">
    <source>
        <dbReference type="ARBA" id="ARBA00005340"/>
    </source>
</evidence>
<dbReference type="SUPFAM" id="SSF51658">
    <property type="entry name" value="Xylose isomerase-like"/>
    <property type="match status" value="1"/>
</dbReference>
<dbReference type="Proteomes" id="UP001296943">
    <property type="component" value="Unassembled WGS sequence"/>
</dbReference>
<reference evidence="10 11" key="1">
    <citation type="submission" date="2021-01" db="EMBL/GenBank/DDBJ databases">
        <title>Genomic Encyclopedia of Type Strains, Phase IV (KMG-IV): sequencing the most valuable type-strain genomes for metagenomic binning, comparative biology and taxonomic classification.</title>
        <authorList>
            <person name="Goeker M."/>
        </authorList>
    </citation>
    <scope>NUCLEOTIDE SEQUENCE [LARGE SCALE GENOMIC DNA]</scope>
    <source>
        <strain evidence="10 11">DSM 23711</strain>
    </source>
</reference>
<organism evidence="10 11">
    <name type="scientific">Aquibacillus albus</name>
    <dbReference type="NCBI Taxonomy" id="1168171"/>
    <lineage>
        <taxon>Bacteria</taxon>
        <taxon>Bacillati</taxon>
        <taxon>Bacillota</taxon>
        <taxon>Bacilli</taxon>
        <taxon>Bacillales</taxon>
        <taxon>Bacillaceae</taxon>
        <taxon>Aquibacillus</taxon>
    </lineage>
</organism>
<comment type="similarity">
    <text evidence="2">Belongs to the AP endonuclease 2 family.</text>
</comment>
<keyword evidence="5" id="KW-0227">DNA damage</keyword>